<evidence type="ECO:0000313" key="11">
    <source>
        <dbReference type="Proteomes" id="UP000242757"/>
    </source>
</evidence>
<comment type="similarity">
    <text evidence="2">Belongs to the major facilitator superfamily.</text>
</comment>
<feature type="transmembrane region" description="Helical" evidence="8">
    <location>
        <begin position="268"/>
        <end position="287"/>
    </location>
</feature>
<dbReference type="PANTHER" id="PTHR43271:SF1">
    <property type="entry name" value="INNER MEMBRANE TRANSPORT PROTEIN YNFM"/>
    <property type="match status" value="1"/>
</dbReference>
<keyword evidence="4" id="KW-1003">Cell membrane</keyword>
<evidence type="ECO:0000256" key="2">
    <source>
        <dbReference type="ARBA" id="ARBA00008335"/>
    </source>
</evidence>
<evidence type="ECO:0000256" key="6">
    <source>
        <dbReference type="ARBA" id="ARBA00022989"/>
    </source>
</evidence>
<keyword evidence="6 8" id="KW-1133">Transmembrane helix</keyword>
<comment type="subcellular location">
    <subcellularLocation>
        <location evidence="1">Cell membrane</location>
        <topology evidence="1">Multi-pass membrane protein</topology>
    </subcellularLocation>
</comment>
<dbReference type="PANTHER" id="PTHR43271">
    <property type="entry name" value="BLL2771 PROTEIN"/>
    <property type="match status" value="1"/>
</dbReference>
<keyword evidence="3" id="KW-0813">Transport</keyword>
<dbReference type="InterPro" id="IPR011701">
    <property type="entry name" value="MFS"/>
</dbReference>
<evidence type="ECO:0000259" key="9">
    <source>
        <dbReference type="PROSITE" id="PS50850"/>
    </source>
</evidence>
<keyword evidence="11" id="KW-1185">Reference proteome</keyword>
<keyword evidence="7 8" id="KW-0472">Membrane</keyword>
<dbReference type="Pfam" id="PF07690">
    <property type="entry name" value="MFS_1"/>
    <property type="match status" value="1"/>
</dbReference>
<feature type="transmembrane region" description="Helical" evidence="8">
    <location>
        <begin position="63"/>
        <end position="83"/>
    </location>
</feature>
<dbReference type="AlphaFoldDB" id="A0A233RG68"/>
<dbReference type="PROSITE" id="PS50850">
    <property type="entry name" value="MFS"/>
    <property type="match status" value="1"/>
</dbReference>
<dbReference type="RefSeq" id="WP_094199162.1">
    <property type="nucleotide sequence ID" value="NZ_NBIM01000001.1"/>
</dbReference>
<dbReference type="GO" id="GO:0005886">
    <property type="term" value="C:plasma membrane"/>
    <property type="evidence" value="ECO:0007669"/>
    <property type="project" value="UniProtKB-SubCell"/>
</dbReference>
<feature type="transmembrane region" description="Helical" evidence="8">
    <location>
        <begin position="360"/>
        <end position="378"/>
    </location>
</feature>
<evidence type="ECO:0000256" key="7">
    <source>
        <dbReference type="ARBA" id="ARBA00023136"/>
    </source>
</evidence>
<evidence type="ECO:0000256" key="8">
    <source>
        <dbReference type="SAM" id="Phobius"/>
    </source>
</evidence>
<dbReference type="CDD" id="cd17324">
    <property type="entry name" value="MFS_NepI_like"/>
    <property type="match status" value="1"/>
</dbReference>
<organism evidence="10 11">
    <name type="scientific">Oceanimonas doudoroffii</name>
    <dbReference type="NCBI Taxonomy" id="84158"/>
    <lineage>
        <taxon>Bacteria</taxon>
        <taxon>Pseudomonadati</taxon>
        <taxon>Pseudomonadota</taxon>
        <taxon>Gammaproteobacteria</taxon>
        <taxon>Aeromonadales</taxon>
        <taxon>Aeromonadaceae</taxon>
        <taxon>Oceanimonas</taxon>
    </lineage>
</organism>
<dbReference type="Gene3D" id="1.20.1250.20">
    <property type="entry name" value="MFS general substrate transporter like domains"/>
    <property type="match status" value="1"/>
</dbReference>
<feature type="transmembrane region" description="Helical" evidence="8">
    <location>
        <begin position="29"/>
        <end position="51"/>
    </location>
</feature>
<evidence type="ECO:0000256" key="1">
    <source>
        <dbReference type="ARBA" id="ARBA00004651"/>
    </source>
</evidence>
<dbReference type="EMBL" id="NBIM01000001">
    <property type="protein sequence ID" value="OXY82382.1"/>
    <property type="molecule type" value="Genomic_DNA"/>
</dbReference>
<name>A0A233RG68_9GAMM</name>
<sequence length="408" mass="43034">MSTSAADVTADHVSRYVWIKKGTAEYKQAGLALFLAGFASFSLIYCVQPLLPDFALGFNISPAQSSLALSLTTVCLALAILLASAFSQAVGRRGLMFVSMLLAAVLNVAAAAAPDWHFLLVARALEGFVLGGVPAVAMAYLAEEIEPPQLAKAMGLYIAGTAFGAMMGRVGMGLLTGLMSWNMALAIWGGLCMLAAVGFIVLLPPSRNFVRQPGINVGFHVNAWRRHVQNLAMLRVYAIGFVITSIFVTIFNYATFRLTAAPYQLNQTEISLIFLLFGCGVVVSSVYGSLAKRFGGGSLLIASFIISLLGIGLTLFGALIAVLAGMALVTIGFFTGHSAASSAVGPLAKHAKGHASSLYLLFYYLGASVTGTLGGWFWQQGGWQAVTLLTVMLLLPGLALAWCSRKSP</sequence>
<keyword evidence="5 8" id="KW-0812">Transmembrane</keyword>
<feature type="transmembrane region" description="Helical" evidence="8">
    <location>
        <begin position="120"/>
        <end position="142"/>
    </location>
</feature>
<dbReference type="InterPro" id="IPR036259">
    <property type="entry name" value="MFS_trans_sf"/>
</dbReference>
<accession>A0A233RG68</accession>
<feature type="transmembrane region" description="Helical" evidence="8">
    <location>
        <begin position="95"/>
        <end position="114"/>
    </location>
</feature>
<evidence type="ECO:0000256" key="3">
    <source>
        <dbReference type="ARBA" id="ARBA00022448"/>
    </source>
</evidence>
<dbReference type="GO" id="GO:0022857">
    <property type="term" value="F:transmembrane transporter activity"/>
    <property type="evidence" value="ECO:0007669"/>
    <property type="project" value="InterPro"/>
</dbReference>
<evidence type="ECO:0000256" key="5">
    <source>
        <dbReference type="ARBA" id="ARBA00022692"/>
    </source>
</evidence>
<feature type="transmembrane region" description="Helical" evidence="8">
    <location>
        <begin position="384"/>
        <end position="403"/>
    </location>
</feature>
<feature type="transmembrane region" description="Helical" evidence="8">
    <location>
        <begin position="154"/>
        <end position="175"/>
    </location>
</feature>
<dbReference type="OrthoDB" id="63984at2"/>
<evidence type="ECO:0000313" key="10">
    <source>
        <dbReference type="EMBL" id="OXY82382.1"/>
    </source>
</evidence>
<comment type="caution">
    <text evidence="10">The sequence shown here is derived from an EMBL/GenBank/DDBJ whole genome shotgun (WGS) entry which is preliminary data.</text>
</comment>
<feature type="transmembrane region" description="Helical" evidence="8">
    <location>
        <begin position="181"/>
        <end position="203"/>
    </location>
</feature>
<dbReference type="Proteomes" id="UP000242757">
    <property type="component" value="Unassembled WGS sequence"/>
</dbReference>
<protein>
    <submittedName>
        <fullName evidence="10">MFS transporter</fullName>
    </submittedName>
</protein>
<dbReference type="InterPro" id="IPR020846">
    <property type="entry name" value="MFS_dom"/>
</dbReference>
<feature type="transmembrane region" description="Helical" evidence="8">
    <location>
        <begin position="327"/>
        <end position="348"/>
    </location>
</feature>
<dbReference type="SUPFAM" id="SSF103473">
    <property type="entry name" value="MFS general substrate transporter"/>
    <property type="match status" value="1"/>
</dbReference>
<evidence type="ECO:0000256" key="4">
    <source>
        <dbReference type="ARBA" id="ARBA00022475"/>
    </source>
</evidence>
<gene>
    <name evidence="10" type="ORF">B6S08_02280</name>
</gene>
<reference evidence="10 11" key="1">
    <citation type="submission" date="2017-08" db="EMBL/GenBank/DDBJ databases">
        <title>A Genome Sequence of Oceanimonas doudoroffii ATCC 27123T.</title>
        <authorList>
            <person name="Brennan M.A."/>
            <person name="Maclea K.S."/>
            <person name="Mcclelland W.D."/>
            <person name="Trachtenberg A.M."/>
        </authorList>
    </citation>
    <scope>NUCLEOTIDE SEQUENCE [LARGE SCALE GENOMIC DNA]</scope>
    <source>
        <strain evidence="10 11">ATCC 27123</strain>
    </source>
</reference>
<feature type="transmembrane region" description="Helical" evidence="8">
    <location>
        <begin position="299"/>
        <end position="321"/>
    </location>
</feature>
<proteinExistence type="inferred from homology"/>
<feature type="domain" description="Major facilitator superfamily (MFS) profile" evidence="9">
    <location>
        <begin position="25"/>
        <end position="408"/>
    </location>
</feature>
<feature type="transmembrane region" description="Helical" evidence="8">
    <location>
        <begin position="234"/>
        <end position="256"/>
    </location>
</feature>